<evidence type="ECO:0000313" key="2">
    <source>
        <dbReference type="Proteomes" id="UP000237271"/>
    </source>
</evidence>
<dbReference type="AlphaFoldDB" id="A0A2P4YKT4"/>
<reference evidence="1 2" key="1">
    <citation type="journal article" date="2017" name="Genome Biol. Evol.">
        <title>Phytophthora megakarya and P. palmivora, closely related causal agents of cacao black pod rot, underwent increases in genome sizes and gene numbers by different mechanisms.</title>
        <authorList>
            <person name="Ali S.S."/>
            <person name="Shao J."/>
            <person name="Lary D.J."/>
            <person name="Kronmiller B."/>
            <person name="Shen D."/>
            <person name="Strem M.D."/>
            <person name="Amoako-Attah I."/>
            <person name="Akrofi A.Y."/>
            <person name="Begoude B.A."/>
            <person name="Ten Hoopen G.M."/>
            <person name="Coulibaly K."/>
            <person name="Kebe B.I."/>
            <person name="Melnick R.L."/>
            <person name="Guiltinan M.J."/>
            <person name="Tyler B.M."/>
            <person name="Meinhardt L.W."/>
            <person name="Bailey B.A."/>
        </authorList>
    </citation>
    <scope>NUCLEOTIDE SEQUENCE [LARGE SCALE GENOMIC DNA]</scope>
    <source>
        <strain evidence="2">sbr112.9</strain>
    </source>
</reference>
<keyword evidence="2" id="KW-1185">Reference proteome</keyword>
<sequence>MPGHDHVKVAVETRDTLLTLIREEADAAAEEAEADAFESVSLPALEVVDEVEDWVMLSAEAEVLVIVTSESVLALEVSAEPTVASSVADSLPATPTSRDELPVPTVLLSNRVSSVSVVALALALVLVISELSKLLSVFEPELELTVLVDADADVETELMMSCAQAALTAIAQAMVKRRTCIIVVVFWE</sequence>
<gene>
    <name evidence="1" type="ORF">PHPALM_4055</name>
</gene>
<name>A0A2P4YKT4_9STRA</name>
<dbReference type="EMBL" id="NCKW01002015">
    <property type="protein sequence ID" value="POM78414.1"/>
    <property type="molecule type" value="Genomic_DNA"/>
</dbReference>
<proteinExistence type="predicted"/>
<accession>A0A2P4YKT4</accession>
<dbReference type="Proteomes" id="UP000237271">
    <property type="component" value="Unassembled WGS sequence"/>
</dbReference>
<organism evidence="1 2">
    <name type="scientific">Phytophthora palmivora</name>
    <dbReference type="NCBI Taxonomy" id="4796"/>
    <lineage>
        <taxon>Eukaryota</taxon>
        <taxon>Sar</taxon>
        <taxon>Stramenopiles</taxon>
        <taxon>Oomycota</taxon>
        <taxon>Peronosporomycetes</taxon>
        <taxon>Peronosporales</taxon>
        <taxon>Peronosporaceae</taxon>
        <taxon>Phytophthora</taxon>
    </lineage>
</organism>
<evidence type="ECO:0000313" key="1">
    <source>
        <dbReference type="EMBL" id="POM78414.1"/>
    </source>
</evidence>
<comment type="caution">
    <text evidence="1">The sequence shown here is derived from an EMBL/GenBank/DDBJ whole genome shotgun (WGS) entry which is preliminary data.</text>
</comment>
<protein>
    <submittedName>
        <fullName evidence="1">Uncharacterized protein</fullName>
    </submittedName>
</protein>